<evidence type="ECO:0000256" key="2">
    <source>
        <dbReference type="ARBA" id="ARBA00022692"/>
    </source>
</evidence>
<organism evidence="7 8">
    <name type="scientific">Roseateles oligotrophus</name>
    <dbReference type="NCBI Taxonomy" id="1769250"/>
    <lineage>
        <taxon>Bacteria</taxon>
        <taxon>Pseudomonadati</taxon>
        <taxon>Pseudomonadota</taxon>
        <taxon>Betaproteobacteria</taxon>
        <taxon>Burkholderiales</taxon>
        <taxon>Sphaerotilaceae</taxon>
        <taxon>Roseateles</taxon>
    </lineage>
</organism>
<evidence type="ECO:0000313" key="7">
    <source>
        <dbReference type="EMBL" id="MBB4845470.1"/>
    </source>
</evidence>
<feature type="transmembrane region" description="Helical" evidence="5">
    <location>
        <begin position="12"/>
        <end position="33"/>
    </location>
</feature>
<feature type="domain" description="Fatty acid hydroxylase" evidence="6">
    <location>
        <begin position="100"/>
        <end position="242"/>
    </location>
</feature>
<gene>
    <name evidence="7" type="ORF">HNP55_004020</name>
</gene>
<sequence>MIEQWADMIGSFHLRLIAAFFWLFLGAALMLPLERLATLRKQPVLREHWLQDLGYYFLGCLTPAFFMVLTTAMVVATGHVLLPPSWFALMRELPTPVRLAATLVIGEIAYYWAHRWSHHWPDLWRLHAIHHSPKQLDWLVNTRAHPLDLVFARTVSFTPLFFLGLVQLDTQQGVDMNLILFTGLNTLWAFFIHSNSKIRLGPLEQLITSPAFHHWHHANDDASVVNKNFAALFPWIDRLFGTHYLPKDAFPKTYGIEDVLPETLPAQLFHPFRPGKTSPAVRAVQE</sequence>
<evidence type="ECO:0000256" key="1">
    <source>
        <dbReference type="ARBA" id="ARBA00004370"/>
    </source>
</evidence>
<dbReference type="Pfam" id="PF04116">
    <property type="entry name" value="FA_hydroxylase"/>
    <property type="match status" value="1"/>
</dbReference>
<dbReference type="GO" id="GO:0008610">
    <property type="term" value="P:lipid biosynthetic process"/>
    <property type="evidence" value="ECO:0007669"/>
    <property type="project" value="InterPro"/>
</dbReference>
<evidence type="ECO:0000256" key="5">
    <source>
        <dbReference type="SAM" id="Phobius"/>
    </source>
</evidence>
<comment type="subcellular location">
    <subcellularLocation>
        <location evidence="1">Membrane</location>
    </subcellularLocation>
</comment>
<keyword evidence="4 5" id="KW-0472">Membrane</keyword>
<comment type="caution">
    <text evidence="7">The sequence shown here is derived from an EMBL/GenBank/DDBJ whole genome shotgun (WGS) entry which is preliminary data.</text>
</comment>
<dbReference type="AlphaFoldDB" id="A0A840LBC5"/>
<dbReference type="PANTHER" id="PTHR11863">
    <property type="entry name" value="STEROL DESATURASE"/>
    <property type="match status" value="1"/>
</dbReference>
<evidence type="ECO:0000259" key="6">
    <source>
        <dbReference type="Pfam" id="PF04116"/>
    </source>
</evidence>
<dbReference type="InterPro" id="IPR006694">
    <property type="entry name" value="Fatty_acid_hydroxylase"/>
</dbReference>
<keyword evidence="3 5" id="KW-1133">Transmembrane helix</keyword>
<dbReference type="GO" id="GO:0005506">
    <property type="term" value="F:iron ion binding"/>
    <property type="evidence" value="ECO:0007669"/>
    <property type="project" value="InterPro"/>
</dbReference>
<dbReference type="EMBL" id="JACHLP010000009">
    <property type="protein sequence ID" value="MBB4845470.1"/>
    <property type="molecule type" value="Genomic_DNA"/>
</dbReference>
<evidence type="ECO:0000256" key="3">
    <source>
        <dbReference type="ARBA" id="ARBA00022989"/>
    </source>
</evidence>
<dbReference type="GO" id="GO:0016491">
    <property type="term" value="F:oxidoreductase activity"/>
    <property type="evidence" value="ECO:0007669"/>
    <property type="project" value="InterPro"/>
</dbReference>
<accession>A0A840LBC5</accession>
<evidence type="ECO:0000313" key="8">
    <source>
        <dbReference type="Proteomes" id="UP000562027"/>
    </source>
</evidence>
<dbReference type="GO" id="GO:0016020">
    <property type="term" value="C:membrane"/>
    <property type="evidence" value="ECO:0007669"/>
    <property type="project" value="UniProtKB-SubCell"/>
</dbReference>
<evidence type="ECO:0000256" key="4">
    <source>
        <dbReference type="ARBA" id="ARBA00023136"/>
    </source>
</evidence>
<name>A0A840LBC5_9BURK</name>
<dbReference type="Proteomes" id="UP000562027">
    <property type="component" value="Unassembled WGS sequence"/>
</dbReference>
<keyword evidence="8" id="KW-1185">Reference proteome</keyword>
<feature type="transmembrane region" description="Helical" evidence="5">
    <location>
        <begin position="53"/>
        <end position="76"/>
    </location>
</feature>
<keyword evidence="2 5" id="KW-0812">Transmembrane</keyword>
<proteinExistence type="predicted"/>
<dbReference type="InterPro" id="IPR050307">
    <property type="entry name" value="Sterol_Desaturase_Related"/>
</dbReference>
<dbReference type="RefSeq" id="WP_184303488.1">
    <property type="nucleotide sequence ID" value="NZ_JACHLP010000009.1"/>
</dbReference>
<reference evidence="7 8" key="1">
    <citation type="submission" date="2020-08" db="EMBL/GenBank/DDBJ databases">
        <title>Functional genomics of gut bacteria from endangered species of beetles.</title>
        <authorList>
            <person name="Carlos-Shanley C."/>
        </authorList>
    </citation>
    <scope>NUCLEOTIDE SEQUENCE [LARGE SCALE GENOMIC DNA]</scope>
    <source>
        <strain evidence="7 8">S00239</strain>
    </source>
</reference>
<protein>
    <submittedName>
        <fullName evidence="7">Sterol desaturase/sphingolipid hydroxylase (Fatty acid hydroxylase superfamily)</fullName>
    </submittedName>
</protein>